<feature type="transmembrane region" description="Helical" evidence="6">
    <location>
        <begin position="173"/>
        <end position="195"/>
    </location>
</feature>
<evidence type="ECO:0000256" key="4">
    <source>
        <dbReference type="ARBA" id="ARBA00023136"/>
    </source>
</evidence>
<name>A0A1H6PWJ5_YARLL</name>
<keyword evidence="4 6" id="KW-0472">Membrane</keyword>
<organism evidence="7 9">
    <name type="scientific">Yarrowia lipolytica</name>
    <name type="common">Candida lipolytica</name>
    <dbReference type="NCBI Taxonomy" id="4952"/>
    <lineage>
        <taxon>Eukaryota</taxon>
        <taxon>Fungi</taxon>
        <taxon>Dikarya</taxon>
        <taxon>Ascomycota</taxon>
        <taxon>Saccharomycotina</taxon>
        <taxon>Dipodascomycetes</taxon>
        <taxon>Dipodascales</taxon>
        <taxon>Dipodascales incertae sedis</taxon>
        <taxon>Yarrowia</taxon>
    </lineage>
</organism>
<dbReference type="OrthoDB" id="5348404at2759"/>
<evidence type="ECO:0000313" key="8">
    <source>
        <dbReference type="EMBL" id="RDW22848.1"/>
    </source>
</evidence>
<keyword evidence="2 6" id="KW-0812">Transmembrane</keyword>
<dbReference type="eggNOG" id="KOG2641">
    <property type="taxonomic scope" value="Eukaryota"/>
</dbReference>
<dbReference type="GO" id="GO:0044395">
    <property type="term" value="P:protein targeting to vacuolar membrane"/>
    <property type="evidence" value="ECO:0007669"/>
    <property type="project" value="EnsemblFungi"/>
</dbReference>
<dbReference type="VEuPathDB" id="FungiDB:YALI1_B23622g"/>
<reference evidence="7 9" key="1">
    <citation type="journal article" date="2016" name="PLoS ONE">
        <title>Sequence Assembly of Yarrowia lipolytica Strain W29/CLIB89 Shows Transposable Element Diversity.</title>
        <authorList>
            <person name="Magnan C."/>
            <person name="Yu J."/>
            <person name="Chang I."/>
            <person name="Jahn E."/>
            <person name="Kanomata Y."/>
            <person name="Wu J."/>
            <person name="Zeller M."/>
            <person name="Oakes M."/>
            <person name="Baldi P."/>
            <person name="Sandmeyer S."/>
        </authorList>
    </citation>
    <scope>NUCLEOTIDE SEQUENCE [LARGE SCALE GENOMIC DNA]</scope>
    <source>
        <strain evidence="7">CLIB89</strain>
        <strain evidence="9">CLIB89(W29)</strain>
    </source>
</reference>
<accession>A0A1H6PWJ5</accession>
<dbReference type="Proteomes" id="UP000256601">
    <property type="component" value="Unassembled WGS sequence"/>
</dbReference>
<gene>
    <name evidence="8" type="ORF">B0I71DRAFT_136905</name>
    <name evidence="7" type="ORF">YALI1_B23622g</name>
</gene>
<evidence type="ECO:0000313" key="9">
    <source>
        <dbReference type="Proteomes" id="UP000182444"/>
    </source>
</evidence>
<feature type="compositionally biased region" description="Basic and acidic residues" evidence="5">
    <location>
        <begin position="348"/>
        <end position="359"/>
    </location>
</feature>
<dbReference type="VEuPathDB" id="FungiDB:YALI0_B18260g"/>
<dbReference type="RefSeq" id="XP_501049.1">
    <property type="nucleotide sequence ID" value="XM_501049.1"/>
</dbReference>
<dbReference type="GO" id="GO:0007033">
    <property type="term" value="P:vacuole organization"/>
    <property type="evidence" value="ECO:0007669"/>
    <property type="project" value="EnsemblFungi"/>
</dbReference>
<evidence type="ECO:0000313" key="7">
    <source>
        <dbReference type="EMBL" id="AOW01877.1"/>
    </source>
</evidence>
<dbReference type="GO" id="GO:0005774">
    <property type="term" value="C:vacuolar membrane"/>
    <property type="evidence" value="ECO:0007669"/>
    <property type="project" value="EnsemblFungi"/>
</dbReference>
<proteinExistence type="predicted"/>
<dbReference type="SMART" id="SM01417">
    <property type="entry name" value="Solute_trans_a"/>
    <property type="match status" value="1"/>
</dbReference>
<evidence type="ECO:0000256" key="5">
    <source>
        <dbReference type="SAM" id="MobiDB-lite"/>
    </source>
</evidence>
<evidence type="ECO:0000256" key="3">
    <source>
        <dbReference type="ARBA" id="ARBA00022989"/>
    </source>
</evidence>
<dbReference type="Pfam" id="PF03619">
    <property type="entry name" value="Solute_trans_a"/>
    <property type="match status" value="1"/>
</dbReference>
<evidence type="ECO:0000256" key="2">
    <source>
        <dbReference type="ARBA" id="ARBA00022692"/>
    </source>
</evidence>
<evidence type="ECO:0000313" key="10">
    <source>
        <dbReference type="Proteomes" id="UP000256601"/>
    </source>
</evidence>
<dbReference type="InterPro" id="IPR005178">
    <property type="entry name" value="Ostalpha/TMEM184C"/>
</dbReference>
<feature type="region of interest" description="Disordered" evidence="5">
    <location>
        <begin position="348"/>
        <end position="374"/>
    </location>
</feature>
<feature type="transmembrane region" description="Helical" evidence="6">
    <location>
        <begin position="40"/>
        <end position="59"/>
    </location>
</feature>
<dbReference type="Proteomes" id="UP000182444">
    <property type="component" value="Chromosome 1B"/>
</dbReference>
<dbReference type="EMBL" id="KZ859143">
    <property type="protein sequence ID" value="RDW22848.1"/>
    <property type="molecule type" value="Genomic_DNA"/>
</dbReference>
<feature type="transmembrane region" description="Helical" evidence="6">
    <location>
        <begin position="141"/>
        <end position="161"/>
    </location>
</feature>
<evidence type="ECO:0000256" key="1">
    <source>
        <dbReference type="ARBA" id="ARBA00004141"/>
    </source>
</evidence>
<protein>
    <submittedName>
        <fullName evidence="8">Organic solute transporter Ostalpha-domain-containing protein</fullName>
    </submittedName>
</protein>
<feature type="transmembrane region" description="Helical" evidence="6">
    <location>
        <begin position="12"/>
        <end position="33"/>
    </location>
</feature>
<dbReference type="AlphaFoldDB" id="A0A1H6PWJ5"/>
<evidence type="ECO:0000256" key="6">
    <source>
        <dbReference type="SAM" id="Phobius"/>
    </source>
</evidence>
<dbReference type="EMBL" id="CP017554">
    <property type="protein sequence ID" value="AOW01877.1"/>
    <property type="molecule type" value="Genomic_DNA"/>
</dbReference>
<dbReference type="PANTHER" id="PTHR23423">
    <property type="entry name" value="ORGANIC SOLUTE TRANSPORTER-RELATED"/>
    <property type="match status" value="1"/>
</dbReference>
<comment type="subcellular location">
    <subcellularLocation>
        <location evidence="1">Membrane</location>
        <topology evidence="1">Multi-pass membrane protein</topology>
    </subcellularLocation>
</comment>
<dbReference type="OMA" id="YNLALFW"/>
<sequence>MLPQYLINVATWSTFIAIFISTISILLQLYTYTRPADQRLVIRILFLVPLFALSSWLSLLETQDQISRPLARFNIVLSALKEIYEAFTLYTFFSLLTNLLGGERNIIFTTQGRAPLHTLFGKVNISDPHEFLTVKRAVLQYVWIKPVISVAIFICKILGVYKQGEISLTSGYTWIGIVYNVSVSLSLYALGIFWMCLHTDLQPYNPWPKFLCIKLIIFFSYWQGVVLALAQLMGIIQPESSAPLQDWFMCLEMTPFALLHMWAFPHDEYCQRDCGFARLPVWLALRDVLGIGDLMYDFKSTFWGKGYTYRNFDSVESVIVDHPDADSRVRKIMSGLRYTDGGRGKYWLSDESRDDHEGSGDSSSSSRDATEHSGLLAGQQSHVAASDQLLQIASIAEIDDSFDQWRNEDDSSKARDYGATDLATHIVEPVSEQELYDDDDLYYDAREQRFGDFNYRVKTVKEQRTWRSEHNGGLRREL</sequence>
<dbReference type="GeneID" id="2906672"/>
<keyword evidence="3 6" id="KW-1133">Transmembrane helix</keyword>
<reference evidence="8 10" key="2">
    <citation type="submission" date="2018-07" db="EMBL/GenBank/DDBJ databases">
        <title>Draft Genome Assemblies for Five Robust Yarrowia lipolytica Strains Exhibiting High Lipid Production and Pentose Sugar Utilization and Sugar Alcohol Secretion from Undetoxified Lignocellulosic Biomass Hydrolysates.</title>
        <authorList>
            <consortium name="DOE Joint Genome Institute"/>
            <person name="Walker C."/>
            <person name="Ryu S."/>
            <person name="Na H."/>
            <person name="Zane M."/>
            <person name="LaButti K."/>
            <person name="Lipzen A."/>
            <person name="Haridas S."/>
            <person name="Barry K."/>
            <person name="Grigoriev I.V."/>
            <person name="Quarterman J."/>
            <person name="Slininger P."/>
            <person name="Dien B."/>
            <person name="Trinh C.T."/>
        </authorList>
    </citation>
    <scope>NUCLEOTIDE SEQUENCE [LARGE SCALE GENOMIC DNA]</scope>
    <source>
        <strain evidence="8 10">YB392</strain>
    </source>
</reference>
<feature type="transmembrane region" description="Helical" evidence="6">
    <location>
        <begin position="215"/>
        <end position="235"/>
    </location>
</feature>
<dbReference type="KEGG" id="yli:2906672"/>